<proteinExistence type="predicted"/>
<evidence type="ECO:0000313" key="1">
    <source>
        <dbReference type="EMBL" id="KAL1282833.1"/>
    </source>
</evidence>
<sequence length="111" mass="13076">MVPPQSSAARRYITAICTKIPKEDFGEVEVIRPFRQFCFLQYLCWMTSWITHISRERELRKVIIKHHLFRYATVLITARESAIASQSSSRKVSGGRRFYRILKLLLKICNL</sequence>
<organism evidence="1 2">
    <name type="scientific">Cirrhinus molitorella</name>
    <name type="common">mud carp</name>
    <dbReference type="NCBI Taxonomy" id="172907"/>
    <lineage>
        <taxon>Eukaryota</taxon>
        <taxon>Metazoa</taxon>
        <taxon>Chordata</taxon>
        <taxon>Craniata</taxon>
        <taxon>Vertebrata</taxon>
        <taxon>Euteleostomi</taxon>
        <taxon>Actinopterygii</taxon>
        <taxon>Neopterygii</taxon>
        <taxon>Teleostei</taxon>
        <taxon>Ostariophysi</taxon>
        <taxon>Cypriniformes</taxon>
        <taxon>Cyprinidae</taxon>
        <taxon>Labeoninae</taxon>
        <taxon>Labeonini</taxon>
        <taxon>Cirrhinus</taxon>
    </lineage>
</organism>
<dbReference type="Proteomes" id="UP001558613">
    <property type="component" value="Unassembled WGS sequence"/>
</dbReference>
<evidence type="ECO:0000313" key="2">
    <source>
        <dbReference type="Proteomes" id="UP001558613"/>
    </source>
</evidence>
<protein>
    <submittedName>
        <fullName evidence="1">Uncharacterized protein</fullName>
    </submittedName>
</protein>
<dbReference type="EMBL" id="JAYMGO010000001">
    <property type="protein sequence ID" value="KAL1282833.1"/>
    <property type="molecule type" value="Genomic_DNA"/>
</dbReference>
<reference evidence="1 2" key="1">
    <citation type="submission" date="2023-09" db="EMBL/GenBank/DDBJ databases">
        <authorList>
            <person name="Wang M."/>
        </authorList>
    </citation>
    <scope>NUCLEOTIDE SEQUENCE [LARGE SCALE GENOMIC DNA]</scope>
    <source>
        <strain evidence="1">GT-2023</strain>
        <tissue evidence="1">Liver</tissue>
    </source>
</reference>
<gene>
    <name evidence="1" type="ORF">QQF64_001636</name>
</gene>
<name>A0ABR3P1J5_9TELE</name>
<comment type="caution">
    <text evidence="1">The sequence shown here is derived from an EMBL/GenBank/DDBJ whole genome shotgun (WGS) entry which is preliminary data.</text>
</comment>
<keyword evidence="2" id="KW-1185">Reference proteome</keyword>
<accession>A0ABR3P1J5</accession>